<dbReference type="AlphaFoldDB" id="A0A7I7SQA2"/>
<dbReference type="RefSeq" id="WP_163697057.1">
    <property type="nucleotide sequence ID" value="NZ_AP022595.1"/>
</dbReference>
<protein>
    <submittedName>
        <fullName evidence="2">Uncharacterized protein</fullName>
    </submittedName>
</protein>
<accession>A0A7I7SQA2</accession>
<evidence type="ECO:0000313" key="3">
    <source>
        <dbReference type="Proteomes" id="UP000466445"/>
    </source>
</evidence>
<sequence length="92" mass="10421">MAEPRKKSGLPPGDPRHGTSNGYGNHFCRCDLCREANRISHAAYMKRIRDEGRLVGKHGTDLAYDSGCRCDECSEAHNAKSREYKRRRRQAG</sequence>
<dbReference type="KEGG" id="msar:MSAR_23030"/>
<dbReference type="EMBL" id="AP022595">
    <property type="protein sequence ID" value="BBY59167.1"/>
    <property type="molecule type" value="Genomic_DNA"/>
</dbReference>
<reference evidence="2 3" key="1">
    <citation type="journal article" date="2019" name="Emerg. Microbes Infect.">
        <title>Comprehensive subspecies identification of 175 nontuberculous mycobacteria species based on 7547 genomic profiles.</title>
        <authorList>
            <person name="Matsumoto Y."/>
            <person name="Kinjo T."/>
            <person name="Motooka D."/>
            <person name="Nabeya D."/>
            <person name="Jung N."/>
            <person name="Uechi K."/>
            <person name="Horii T."/>
            <person name="Iida T."/>
            <person name="Fujita J."/>
            <person name="Nakamura S."/>
        </authorList>
    </citation>
    <scope>NUCLEOTIDE SEQUENCE [LARGE SCALE GENOMIC DNA]</scope>
    <source>
        <strain evidence="2 3">JCM 30395</strain>
    </source>
</reference>
<keyword evidence="3" id="KW-1185">Reference proteome</keyword>
<name>A0A7I7SQA2_9MYCO</name>
<dbReference type="Proteomes" id="UP000466445">
    <property type="component" value="Chromosome"/>
</dbReference>
<organism evidence="2 3">
    <name type="scientific">Mycolicibacterium sarraceniae</name>
    <dbReference type="NCBI Taxonomy" id="1534348"/>
    <lineage>
        <taxon>Bacteria</taxon>
        <taxon>Bacillati</taxon>
        <taxon>Actinomycetota</taxon>
        <taxon>Actinomycetes</taxon>
        <taxon>Mycobacteriales</taxon>
        <taxon>Mycobacteriaceae</taxon>
        <taxon>Mycolicibacterium</taxon>
    </lineage>
</organism>
<feature type="region of interest" description="Disordered" evidence="1">
    <location>
        <begin position="1"/>
        <end position="23"/>
    </location>
</feature>
<evidence type="ECO:0000313" key="2">
    <source>
        <dbReference type="EMBL" id="BBY59167.1"/>
    </source>
</evidence>
<proteinExistence type="predicted"/>
<gene>
    <name evidence="2" type="ORF">MSAR_23030</name>
</gene>
<evidence type="ECO:0000256" key="1">
    <source>
        <dbReference type="SAM" id="MobiDB-lite"/>
    </source>
</evidence>